<name>A0A0C9LYF6_9FUNG</name>
<accession>A0A0C9LYF6</accession>
<sequence>MITSPYLLELCEYIARHMRAKEVWPNCTGADIAKAADNEDQVISWYYDALVYFKEDRWYASLDDVEDPQENMTVNIRTKGRVDIYWFLNGEWKHAGSMDY</sequence>
<evidence type="ECO:0000313" key="2">
    <source>
        <dbReference type="Proteomes" id="UP000053815"/>
    </source>
</evidence>
<proteinExistence type="predicted"/>
<reference evidence="1" key="1">
    <citation type="submission" date="2014-09" db="EMBL/GenBank/DDBJ databases">
        <title>Draft genome sequence of an oleaginous Mucoromycotina fungus Mucor ambiguus NBRC6742.</title>
        <authorList>
            <person name="Takeda I."/>
            <person name="Yamane N."/>
            <person name="Morita T."/>
            <person name="Tamano K."/>
            <person name="Machida M."/>
            <person name="Baker S."/>
            <person name="Koike H."/>
        </authorList>
    </citation>
    <scope>NUCLEOTIDE SEQUENCE</scope>
    <source>
        <strain evidence="1">NBRC 6742</strain>
    </source>
</reference>
<dbReference type="Proteomes" id="UP000053815">
    <property type="component" value="Unassembled WGS sequence"/>
</dbReference>
<keyword evidence="2" id="KW-1185">Reference proteome</keyword>
<gene>
    <name evidence="1" type="ORF">MAM1_0453c10587</name>
</gene>
<evidence type="ECO:0000313" key="1">
    <source>
        <dbReference type="EMBL" id="GAN11035.1"/>
    </source>
</evidence>
<protein>
    <submittedName>
        <fullName evidence="1">Uncharacterized protein</fullName>
    </submittedName>
</protein>
<organism evidence="1">
    <name type="scientific">Mucor ambiguus</name>
    <dbReference type="NCBI Taxonomy" id="91626"/>
    <lineage>
        <taxon>Eukaryota</taxon>
        <taxon>Fungi</taxon>
        <taxon>Fungi incertae sedis</taxon>
        <taxon>Mucoromycota</taxon>
        <taxon>Mucoromycotina</taxon>
        <taxon>Mucoromycetes</taxon>
        <taxon>Mucorales</taxon>
        <taxon>Mucorineae</taxon>
        <taxon>Mucoraceae</taxon>
        <taxon>Mucor</taxon>
    </lineage>
</organism>
<dbReference type="AlphaFoldDB" id="A0A0C9LYF6"/>
<dbReference type="EMBL" id="DF836742">
    <property type="protein sequence ID" value="GAN11035.1"/>
    <property type="molecule type" value="Genomic_DNA"/>
</dbReference>